<keyword evidence="2" id="KW-0548">Nucleotidyltransferase</keyword>
<keyword evidence="5" id="KW-0378">Hydrolase</keyword>
<comment type="caution">
    <text evidence="9">The sequence shown here is derived from an EMBL/GenBank/DDBJ whole genome shotgun (WGS) entry which is preliminary data.</text>
</comment>
<dbReference type="GO" id="GO:0016787">
    <property type="term" value="F:hydrolase activity"/>
    <property type="evidence" value="ECO:0007669"/>
    <property type="project" value="UniProtKB-KW"/>
</dbReference>
<feature type="region of interest" description="Disordered" evidence="7">
    <location>
        <begin position="136"/>
        <end position="172"/>
    </location>
</feature>
<dbReference type="GO" id="GO:0003964">
    <property type="term" value="F:RNA-directed DNA polymerase activity"/>
    <property type="evidence" value="ECO:0007669"/>
    <property type="project" value="UniProtKB-KW"/>
</dbReference>
<protein>
    <recommendedName>
        <fullName evidence="8">Reverse transcriptase RNase H-like domain-containing protein</fullName>
    </recommendedName>
</protein>
<dbReference type="GO" id="GO:0004519">
    <property type="term" value="F:endonuclease activity"/>
    <property type="evidence" value="ECO:0007669"/>
    <property type="project" value="UniProtKB-KW"/>
</dbReference>
<accession>A0A9Q0QQK2</accession>
<dbReference type="InterPro" id="IPR043502">
    <property type="entry name" value="DNA/RNA_pol_sf"/>
</dbReference>
<organism evidence="9 10">
    <name type="scientific">Protea cynaroides</name>
    <dbReference type="NCBI Taxonomy" id="273540"/>
    <lineage>
        <taxon>Eukaryota</taxon>
        <taxon>Viridiplantae</taxon>
        <taxon>Streptophyta</taxon>
        <taxon>Embryophyta</taxon>
        <taxon>Tracheophyta</taxon>
        <taxon>Spermatophyta</taxon>
        <taxon>Magnoliopsida</taxon>
        <taxon>Proteales</taxon>
        <taxon>Proteaceae</taxon>
        <taxon>Protea</taxon>
    </lineage>
</organism>
<evidence type="ECO:0000313" key="9">
    <source>
        <dbReference type="EMBL" id="KAJ4968247.1"/>
    </source>
</evidence>
<evidence type="ECO:0000256" key="5">
    <source>
        <dbReference type="ARBA" id="ARBA00022801"/>
    </source>
</evidence>
<dbReference type="PANTHER" id="PTHR34072">
    <property type="entry name" value="ENZYMATIC POLYPROTEIN-RELATED"/>
    <property type="match status" value="1"/>
</dbReference>
<dbReference type="AlphaFoldDB" id="A0A9Q0QQK2"/>
<evidence type="ECO:0000259" key="8">
    <source>
        <dbReference type="Pfam" id="PF17917"/>
    </source>
</evidence>
<keyword evidence="4" id="KW-0255">Endonuclease</keyword>
<keyword evidence="3" id="KW-0540">Nuclease</keyword>
<dbReference type="Proteomes" id="UP001141806">
    <property type="component" value="Unassembled WGS sequence"/>
</dbReference>
<dbReference type="OrthoDB" id="1939491at2759"/>
<evidence type="ECO:0000256" key="6">
    <source>
        <dbReference type="ARBA" id="ARBA00022918"/>
    </source>
</evidence>
<sequence>MQDGHPISYESYTLNETERRYTVQEKEMTAIVYCLRTWQHYLLGSKFVIKTDNVATNYFQSQKKLSPKQTCWQDFLAEFDMVLEYQLGRINQVVDGLSRKAELASLKLEELITGGDPEDEVKKVFGKGEAEIEAQVEAPITGKENRRRSSTRFVFSKGVKTEPEGRRRRRTR</sequence>
<evidence type="ECO:0000313" key="10">
    <source>
        <dbReference type="Proteomes" id="UP001141806"/>
    </source>
</evidence>
<evidence type="ECO:0000256" key="1">
    <source>
        <dbReference type="ARBA" id="ARBA00022679"/>
    </source>
</evidence>
<evidence type="ECO:0000256" key="7">
    <source>
        <dbReference type="SAM" id="MobiDB-lite"/>
    </source>
</evidence>
<keyword evidence="6" id="KW-0695">RNA-directed DNA polymerase</keyword>
<dbReference type="Pfam" id="PF17917">
    <property type="entry name" value="RT_RNaseH"/>
    <property type="match status" value="1"/>
</dbReference>
<dbReference type="EMBL" id="JAMYWD010000006">
    <property type="protein sequence ID" value="KAJ4968247.1"/>
    <property type="molecule type" value="Genomic_DNA"/>
</dbReference>
<dbReference type="InterPro" id="IPR041373">
    <property type="entry name" value="RT_RNaseH"/>
</dbReference>
<dbReference type="PANTHER" id="PTHR34072:SF41">
    <property type="entry name" value="REVERSE TRANSCRIPTASE_RETROTRANSPOSON-DERIVED PROTEIN RNASE H-LIKE DOMAIN-CONTAINING PROTEIN"/>
    <property type="match status" value="1"/>
</dbReference>
<evidence type="ECO:0000256" key="4">
    <source>
        <dbReference type="ARBA" id="ARBA00022759"/>
    </source>
</evidence>
<gene>
    <name evidence="9" type="ORF">NE237_014948</name>
</gene>
<evidence type="ECO:0000256" key="3">
    <source>
        <dbReference type="ARBA" id="ARBA00022722"/>
    </source>
</evidence>
<name>A0A9Q0QQK2_9MAGN</name>
<keyword evidence="1" id="KW-0808">Transferase</keyword>
<dbReference type="CDD" id="cd09274">
    <property type="entry name" value="RNase_HI_RT_Ty3"/>
    <property type="match status" value="1"/>
</dbReference>
<dbReference type="SUPFAM" id="SSF56672">
    <property type="entry name" value="DNA/RNA polymerases"/>
    <property type="match status" value="1"/>
</dbReference>
<reference evidence="9" key="1">
    <citation type="journal article" date="2023" name="Plant J.">
        <title>The genome of the king protea, Protea cynaroides.</title>
        <authorList>
            <person name="Chang J."/>
            <person name="Duong T.A."/>
            <person name="Schoeman C."/>
            <person name="Ma X."/>
            <person name="Roodt D."/>
            <person name="Barker N."/>
            <person name="Li Z."/>
            <person name="Van de Peer Y."/>
            <person name="Mizrachi E."/>
        </authorList>
    </citation>
    <scope>NUCLEOTIDE SEQUENCE</scope>
    <source>
        <tissue evidence="9">Young leaves</tissue>
    </source>
</reference>
<keyword evidence="10" id="KW-1185">Reference proteome</keyword>
<feature type="domain" description="Reverse transcriptase RNase H-like" evidence="8">
    <location>
        <begin position="5"/>
        <end position="79"/>
    </location>
</feature>
<proteinExistence type="predicted"/>
<evidence type="ECO:0000256" key="2">
    <source>
        <dbReference type="ARBA" id="ARBA00022695"/>
    </source>
</evidence>